<dbReference type="EMBL" id="CP013236">
    <property type="protein sequence ID" value="AMP14613.1"/>
    <property type="molecule type" value="Genomic_DNA"/>
</dbReference>
<protein>
    <submittedName>
        <fullName evidence="1">Uncharacterized protein</fullName>
    </submittedName>
</protein>
<dbReference type="Proteomes" id="UP000074914">
    <property type="component" value="Chromosome"/>
</dbReference>
<keyword evidence="2" id="KW-1185">Reference proteome</keyword>
<accession>A0ABM5Z6Z4</accession>
<gene>
    <name evidence="1" type="ORF">CPter291_2356</name>
</gene>
<evidence type="ECO:0000313" key="2">
    <source>
        <dbReference type="Proteomes" id="UP000074914"/>
    </source>
</evidence>
<evidence type="ECO:0000313" key="1">
    <source>
        <dbReference type="EMBL" id="AMP14613.1"/>
    </source>
</evidence>
<organism evidence="1 2">
    <name type="scientific">Collimonas pratensis</name>
    <dbReference type="NCBI Taxonomy" id="279113"/>
    <lineage>
        <taxon>Bacteria</taxon>
        <taxon>Pseudomonadati</taxon>
        <taxon>Pseudomonadota</taxon>
        <taxon>Betaproteobacteria</taxon>
        <taxon>Burkholderiales</taxon>
        <taxon>Oxalobacteraceae</taxon>
        <taxon>Collimonas</taxon>
    </lineage>
</organism>
<name>A0ABM5Z6Z4_9BURK</name>
<reference evidence="1 2" key="1">
    <citation type="submission" date="2015-11" db="EMBL/GenBank/DDBJ databases">
        <title>Exploring the genomic traits of fungus-feeding bacterial genus Collimonas.</title>
        <authorList>
            <person name="Song C."/>
            <person name="Schmidt R."/>
            <person name="de Jager V."/>
            <person name="Krzyzanowska D."/>
            <person name="Jongedijk E."/>
            <person name="Cankar K."/>
            <person name="Beekwilder J."/>
            <person name="van Veen A."/>
            <person name="de Boer W."/>
            <person name="van Veen J.A."/>
            <person name="Garbeva P."/>
        </authorList>
    </citation>
    <scope>NUCLEOTIDE SEQUENCE [LARGE SCALE GENOMIC DNA]</scope>
    <source>
        <strain evidence="1 2">Ter291</strain>
    </source>
</reference>
<proteinExistence type="predicted"/>
<sequence length="38" mass="4366">MELLENPGFLYLRSHAVSPLWNLSKGLIREKLLLIITS</sequence>